<dbReference type="WBParaSite" id="Hba_15276">
    <property type="protein sequence ID" value="Hba_15276"/>
    <property type="gene ID" value="Hba_15276"/>
</dbReference>
<protein>
    <submittedName>
        <fullName evidence="3">Uncharacterized protein</fullName>
    </submittedName>
</protein>
<evidence type="ECO:0000313" key="3">
    <source>
        <dbReference type="WBParaSite" id="Hba_15276"/>
    </source>
</evidence>
<evidence type="ECO:0000313" key="2">
    <source>
        <dbReference type="Proteomes" id="UP000095283"/>
    </source>
</evidence>
<reference evidence="3" key="1">
    <citation type="submission" date="2016-11" db="UniProtKB">
        <authorList>
            <consortium name="WormBaseParasite"/>
        </authorList>
    </citation>
    <scope>IDENTIFICATION</scope>
</reference>
<sequence length="25" mass="2952">MTSEIDRKMTKIANLKQRKNSMSLQ</sequence>
<proteinExistence type="predicted"/>
<name>A0A1I7XD43_HETBA</name>
<organism evidence="2 3">
    <name type="scientific">Heterorhabditis bacteriophora</name>
    <name type="common">Entomopathogenic nematode worm</name>
    <dbReference type="NCBI Taxonomy" id="37862"/>
    <lineage>
        <taxon>Eukaryota</taxon>
        <taxon>Metazoa</taxon>
        <taxon>Ecdysozoa</taxon>
        <taxon>Nematoda</taxon>
        <taxon>Chromadorea</taxon>
        <taxon>Rhabditida</taxon>
        <taxon>Rhabditina</taxon>
        <taxon>Rhabditomorpha</taxon>
        <taxon>Strongyloidea</taxon>
        <taxon>Heterorhabditidae</taxon>
        <taxon>Heterorhabditis</taxon>
    </lineage>
</organism>
<dbReference type="AlphaFoldDB" id="A0A1I7XD43"/>
<accession>A0A1I7XD43</accession>
<dbReference type="Proteomes" id="UP000095283">
    <property type="component" value="Unplaced"/>
</dbReference>
<keyword evidence="2" id="KW-1185">Reference proteome</keyword>
<feature type="region of interest" description="Disordered" evidence="1">
    <location>
        <begin position="1"/>
        <end position="25"/>
    </location>
</feature>
<evidence type="ECO:0000256" key="1">
    <source>
        <dbReference type="SAM" id="MobiDB-lite"/>
    </source>
</evidence>